<dbReference type="EMBL" id="LBPY01000026">
    <property type="protein sequence ID" value="KKP65528.1"/>
    <property type="molecule type" value="Genomic_DNA"/>
</dbReference>
<protein>
    <submittedName>
        <fullName evidence="1">Uncharacterized protein</fullName>
    </submittedName>
</protein>
<name>A0A0G0B826_9BACT</name>
<gene>
    <name evidence="1" type="ORF">UR64_C0026G0012</name>
</gene>
<comment type="caution">
    <text evidence="1">The sequence shown here is derived from an EMBL/GenBank/DDBJ whole genome shotgun (WGS) entry which is preliminary data.</text>
</comment>
<proteinExistence type="predicted"/>
<dbReference type="Proteomes" id="UP000034952">
    <property type="component" value="Unassembled WGS sequence"/>
</dbReference>
<sequence length="134" mass="15538">MSPNPVDYKEINWQEVEKILKMENIDFELKDNPVGWTSGQGFVNKNLFVFSKYLESSCAMLSIDGKELFKPLILAVSKVIMDNKLPRLAYEEGLDNRSHTVYWCSPEQLVLVYDVLQTQQKCNIRSIEEEELTT</sequence>
<evidence type="ECO:0000313" key="2">
    <source>
        <dbReference type="Proteomes" id="UP000034952"/>
    </source>
</evidence>
<accession>A0A0G0B826</accession>
<evidence type="ECO:0000313" key="1">
    <source>
        <dbReference type="EMBL" id="KKP65528.1"/>
    </source>
</evidence>
<dbReference type="AlphaFoldDB" id="A0A0G0B826"/>
<reference evidence="1 2" key="1">
    <citation type="journal article" date="2015" name="Nature">
        <title>rRNA introns, odd ribosomes, and small enigmatic genomes across a large radiation of phyla.</title>
        <authorList>
            <person name="Brown C.T."/>
            <person name="Hug L.A."/>
            <person name="Thomas B.C."/>
            <person name="Sharon I."/>
            <person name="Castelle C.J."/>
            <person name="Singh A."/>
            <person name="Wilkins M.J."/>
            <person name="Williams K.H."/>
            <person name="Banfield J.F."/>
        </authorList>
    </citation>
    <scope>NUCLEOTIDE SEQUENCE [LARGE SCALE GENOMIC DNA]</scope>
</reference>
<organism evidence="1 2">
    <name type="scientific">Candidatus Nomurabacteria bacterium GW2011_GWE1_35_16</name>
    <dbReference type="NCBI Taxonomy" id="1618761"/>
    <lineage>
        <taxon>Bacteria</taxon>
        <taxon>Candidatus Nomuraibacteriota</taxon>
    </lineage>
</organism>